<dbReference type="InterPro" id="IPR037523">
    <property type="entry name" value="VOC_core"/>
</dbReference>
<reference evidence="2 3" key="1">
    <citation type="journal article" date="2018" name="IMA Fungus">
        <title>IMA Genome-F 9: Draft genome sequence of Annulohypoxylon stygium, Aspergillus mulundensis, Berkeleyomyces basicola (syn. Thielaviopsis basicola), Ceratocystis smalleyi, two Cercospora beticola strains, Coleophoma cylindrospora, Fusarium fracticaudum, Phialophora cf. hyalina, and Morchella septimelata.</title>
        <authorList>
            <person name="Wingfield B.D."/>
            <person name="Bills G.F."/>
            <person name="Dong Y."/>
            <person name="Huang W."/>
            <person name="Nel W.J."/>
            <person name="Swalarsk-Parry B.S."/>
            <person name="Vaghefi N."/>
            <person name="Wilken P.M."/>
            <person name="An Z."/>
            <person name="de Beer Z.W."/>
            <person name="De Vos L."/>
            <person name="Chen L."/>
            <person name="Duong T.A."/>
            <person name="Gao Y."/>
            <person name="Hammerbacher A."/>
            <person name="Kikkert J.R."/>
            <person name="Li Y."/>
            <person name="Li H."/>
            <person name="Li K."/>
            <person name="Li Q."/>
            <person name="Liu X."/>
            <person name="Ma X."/>
            <person name="Naidoo K."/>
            <person name="Pethybridge S.J."/>
            <person name="Sun J."/>
            <person name="Steenkamp E.T."/>
            <person name="van der Nest M.A."/>
            <person name="van Wyk S."/>
            <person name="Wingfield M.J."/>
            <person name="Xiong C."/>
            <person name="Yue Q."/>
            <person name="Zhang X."/>
        </authorList>
    </citation>
    <scope>NUCLEOTIDE SEQUENCE [LARGE SCALE GENOMIC DNA]</scope>
    <source>
        <strain evidence="2 3">BP6252</strain>
    </source>
</reference>
<dbReference type="OrthoDB" id="10249419at2759"/>
<feature type="domain" description="VOC" evidence="1">
    <location>
        <begin position="1"/>
        <end position="123"/>
    </location>
</feature>
<dbReference type="Gene3D" id="3.10.180.10">
    <property type="entry name" value="2,3-Dihydroxybiphenyl 1,2-Dioxygenase, domain 1"/>
    <property type="match status" value="1"/>
</dbReference>
<dbReference type="InterPro" id="IPR004360">
    <property type="entry name" value="Glyas_Fos-R_dOase_dom"/>
</dbReference>
<gene>
    <name evidence="2" type="ORF">BP6252_11413</name>
</gene>
<dbReference type="EMBL" id="PDLM01000014">
    <property type="protein sequence ID" value="RDW61980.1"/>
    <property type="molecule type" value="Genomic_DNA"/>
</dbReference>
<dbReference type="STRING" id="1849047.A0A3D8QJY2"/>
<dbReference type="SUPFAM" id="SSF54593">
    <property type="entry name" value="Glyoxalase/Bleomycin resistance protein/Dihydroxybiphenyl dioxygenase"/>
    <property type="match status" value="1"/>
</dbReference>
<dbReference type="PROSITE" id="PS51819">
    <property type="entry name" value="VOC"/>
    <property type="match status" value="1"/>
</dbReference>
<dbReference type="AlphaFoldDB" id="A0A3D8QJY2"/>
<protein>
    <recommendedName>
        <fullName evidence="1">VOC domain-containing protein</fullName>
    </recommendedName>
</protein>
<dbReference type="Pfam" id="PF00903">
    <property type="entry name" value="Glyoxalase"/>
    <property type="match status" value="1"/>
</dbReference>
<evidence type="ECO:0000259" key="1">
    <source>
        <dbReference type="PROSITE" id="PS51819"/>
    </source>
</evidence>
<keyword evidence="3" id="KW-1185">Reference proteome</keyword>
<comment type="caution">
    <text evidence="2">The sequence shown here is derived from an EMBL/GenBank/DDBJ whole genome shotgun (WGS) entry which is preliminary data.</text>
</comment>
<accession>A0A3D8QJY2</accession>
<organism evidence="2 3">
    <name type="scientific">Coleophoma cylindrospora</name>
    <dbReference type="NCBI Taxonomy" id="1849047"/>
    <lineage>
        <taxon>Eukaryota</taxon>
        <taxon>Fungi</taxon>
        <taxon>Dikarya</taxon>
        <taxon>Ascomycota</taxon>
        <taxon>Pezizomycotina</taxon>
        <taxon>Leotiomycetes</taxon>
        <taxon>Helotiales</taxon>
        <taxon>Dermateaceae</taxon>
        <taxon>Coleophoma</taxon>
    </lineage>
</organism>
<name>A0A3D8QJY2_9HELO</name>
<sequence>MLDHVGFQVAPSKFDSIVAWYLAALAPLGYEKQMEIPGKAVGLGPSKDSAPFWIAVKESASDSPSLHLAFKAKDHDMVQKFHTEAVKAGGKCNGKPGPRAYHPSYYAAFVLDPLGNNIEVVDHVPHD</sequence>
<evidence type="ECO:0000313" key="2">
    <source>
        <dbReference type="EMBL" id="RDW61980.1"/>
    </source>
</evidence>
<proteinExistence type="predicted"/>
<dbReference type="Proteomes" id="UP000256645">
    <property type="component" value="Unassembled WGS sequence"/>
</dbReference>
<dbReference type="PANTHER" id="PTHR35006">
    <property type="entry name" value="GLYOXALASE FAMILY PROTEIN (AFU_ORTHOLOGUE AFUA_5G14830)"/>
    <property type="match status" value="1"/>
</dbReference>
<dbReference type="InterPro" id="IPR029068">
    <property type="entry name" value="Glyas_Bleomycin-R_OHBP_Dase"/>
</dbReference>
<dbReference type="CDD" id="cd07262">
    <property type="entry name" value="VOC_like"/>
    <property type="match status" value="1"/>
</dbReference>
<evidence type="ECO:0000313" key="3">
    <source>
        <dbReference type="Proteomes" id="UP000256645"/>
    </source>
</evidence>
<dbReference type="PANTHER" id="PTHR35006:SF2">
    <property type="entry name" value="GLYOXALASE FAMILY PROTEIN (AFU_ORTHOLOGUE AFUA_5G14830)"/>
    <property type="match status" value="1"/>
</dbReference>